<accession>A0ABD1XFH1</accession>
<feature type="active site" description="Proton acceptor" evidence="10">
    <location>
        <position position="76"/>
    </location>
</feature>
<name>A0ABD1XFH1_9MARC</name>
<feature type="disulfide bond" evidence="14">
    <location>
        <begin position="40"/>
        <end position="121"/>
    </location>
</feature>
<evidence type="ECO:0000256" key="10">
    <source>
        <dbReference type="PIRSR" id="PIRSR600823-1"/>
    </source>
</evidence>
<protein>
    <recommendedName>
        <fullName evidence="2 15">Peroxidase</fullName>
        <ecNumber evidence="2 15">1.11.1.7</ecNumber>
    </recommendedName>
</protein>
<dbReference type="SUPFAM" id="SSF48113">
    <property type="entry name" value="Heme-dependent peroxidases"/>
    <property type="match status" value="1"/>
</dbReference>
<keyword evidence="4 15" id="KW-0349">Heme</keyword>
<evidence type="ECO:0000313" key="18">
    <source>
        <dbReference type="Proteomes" id="UP001605036"/>
    </source>
</evidence>
<feature type="chain" id="PRO_5044528588" description="Peroxidase" evidence="15">
    <location>
        <begin position="20"/>
        <end position="328"/>
    </location>
</feature>
<evidence type="ECO:0000259" key="16">
    <source>
        <dbReference type="PROSITE" id="PS50873"/>
    </source>
</evidence>
<dbReference type="InterPro" id="IPR010255">
    <property type="entry name" value="Haem_peroxidase_sf"/>
</dbReference>
<dbReference type="PANTHER" id="PTHR31517:SF51">
    <property type="entry name" value="PEROXIDASE 55"/>
    <property type="match status" value="1"/>
</dbReference>
<keyword evidence="7 15" id="KW-0560">Oxidoreductase</keyword>
<gene>
    <name evidence="17" type="ORF">R1flu_026274</name>
</gene>
<feature type="binding site" evidence="12">
    <location>
        <position position="259"/>
    </location>
    <ligand>
        <name>Ca(2+)</name>
        <dbReference type="ChEBI" id="CHEBI:29108"/>
        <label>2</label>
    </ligand>
</feature>
<dbReference type="Gene3D" id="1.10.520.10">
    <property type="match status" value="1"/>
</dbReference>
<dbReference type="EMBL" id="JBHFFA010000008">
    <property type="protein sequence ID" value="KAL2607701.1"/>
    <property type="molecule type" value="Genomic_DNA"/>
</dbReference>
<feature type="disulfide bond" evidence="14">
    <location>
        <begin position="78"/>
        <end position="83"/>
    </location>
</feature>
<comment type="function">
    <text evidence="15">Removal of H(2)O(2), oxidation of toxic reductants, biosynthesis and degradation of lignin, suberization, auxin catabolism, response to environmental stresses such as wounding, pathogen attack and oxidative stress.</text>
</comment>
<comment type="catalytic activity">
    <reaction evidence="1 15">
        <text>2 a phenolic donor + H2O2 = 2 a phenolic radical donor + 2 H2O</text>
        <dbReference type="Rhea" id="RHEA:56136"/>
        <dbReference type="ChEBI" id="CHEBI:15377"/>
        <dbReference type="ChEBI" id="CHEBI:16240"/>
        <dbReference type="ChEBI" id="CHEBI:139520"/>
        <dbReference type="ChEBI" id="CHEBI:139521"/>
        <dbReference type="EC" id="1.11.1.7"/>
    </reaction>
</comment>
<feature type="binding site" evidence="12">
    <location>
        <position position="82"/>
    </location>
    <ligand>
        <name>Ca(2+)</name>
        <dbReference type="ChEBI" id="CHEBI:29108"/>
        <label>1</label>
    </ligand>
</feature>
<evidence type="ECO:0000256" key="14">
    <source>
        <dbReference type="PIRSR" id="PIRSR600823-5"/>
    </source>
</evidence>
<comment type="similarity">
    <text evidence="15">Belongs to the peroxidase family. Classical plant (class III) peroxidase subfamily.</text>
</comment>
<dbReference type="EC" id="1.11.1.7" evidence="2 15"/>
<comment type="caution">
    <text evidence="17">The sequence shown here is derived from an EMBL/GenBank/DDBJ whole genome shotgun (WGS) entry which is preliminary data.</text>
</comment>
<dbReference type="InterPro" id="IPR033905">
    <property type="entry name" value="Secretory_peroxidase"/>
</dbReference>
<dbReference type="InterPro" id="IPR019794">
    <property type="entry name" value="Peroxidases_AS"/>
</dbReference>
<keyword evidence="12 15" id="KW-0106">Calcium</keyword>
<dbReference type="GO" id="GO:0020037">
    <property type="term" value="F:heme binding"/>
    <property type="evidence" value="ECO:0007669"/>
    <property type="project" value="UniProtKB-UniRule"/>
</dbReference>
<comment type="cofactor">
    <cofactor evidence="12 15">
        <name>heme b</name>
        <dbReference type="ChEBI" id="CHEBI:60344"/>
    </cofactor>
    <text evidence="12 15">Binds 1 heme b (iron(II)-protoporphyrin IX) group per subunit.</text>
</comment>
<evidence type="ECO:0000256" key="15">
    <source>
        <dbReference type="RuleBase" id="RU362060"/>
    </source>
</evidence>
<dbReference type="InterPro" id="IPR000823">
    <property type="entry name" value="Peroxidase_pln"/>
</dbReference>
<dbReference type="CDD" id="cd00693">
    <property type="entry name" value="secretory_peroxidase"/>
    <property type="match status" value="1"/>
</dbReference>
<feature type="binding site" evidence="12">
    <location>
        <position position="252"/>
    </location>
    <ligand>
        <name>Ca(2+)</name>
        <dbReference type="ChEBI" id="CHEBI:29108"/>
        <label>2</label>
    </ligand>
</feature>
<feature type="binding site" evidence="12">
    <location>
        <position position="84"/>
    </location>
    <ligand>
        <name>Ca(2+)</name>
        <dbReference type="ChEBI" id="CHEBI:29108"/>
        <label>1</label>
    </ligand>
</feature>
<feature type="binding site" evidence="12">
    <location>
        <position position="80"/>
    </location>
    <ligand>
        <name>Ca(2+)</name>
        <dbReference type="ChEBI" id="CHEBI:29108"/>
        <label>1</label>
    </ligand>
</feature>
<feature type="site" description="Transition state stabilizer" evidence="13">
    <location>
        <position position="72"/>
    </location>
</feature>
<dbReference type="GO" id="GO:0042744">
    <property type="term" value="P:hydrogen peroxide catabolic process"/>
    <property type="evidence" value="ECO:0007669"/>
    <property type="project" value="UniProtKB-KW"/>
</dbReference>
<evidence type="ECO:0000256" key="9">
    <source>
        <dbReference type="ARBA" id="ARBA00023157"/>
    </source>
</evidence>
<keyword evidence="15" id="KW-0964">Secreted</keyword>
<dbReference type="Gene3D" id="1.10.420.10">
    <property type="entry name" value="Peroxidase, domain 2"/>
    <property type="match status" value="1"/>
</dbReference>
<evidence type="ECO:0000256" key="4">
    <source>
        <dbReference type="ARBA" id="ARBA00022617"/>
    </source>
</evidence>
<dbReference type="PROSITE" id="PS00436">
    <property type="entry name" value="PEROXIDASE_2"/>
    <property type="match status" value="1"/>
</dbReference>
<feature type="disulfide bond" evidence="14">
    <location>
        <begin position="206"/>
        <end position="238"/>
    </location>
</feature>
<evidence type="ECO:0000256" key="8">
    <source>
        <dbReference type="ARBA" id="ARBA00023004"/>
    </source>
</evidence>
<comment type="subcellular location">
    <subcellularLocation>
        <location evidence="15">Secreted</location>
    </subcellularLocation>
</comment>
<dbReference type="PROSITE" id="PS50873">
    <property type="entry name" value="PEROXIDASE_4"/>
    <property type="match status" value="1"/>
</dbReference>
<evidence type="ECO:0000256" key="1">
    <source>
        <dbReference type="ARBA" id="ARBA00000189"/>
    </source>
</evidence>
<keyword evidence="6 15" id="KW-0732">Signal</keyword>
<dbReference type="GO" id="GO:0046872">
    <property type="term" value="F:metal ion binding"/>
    <property type="evidence" value="ECO:0007669"/>
    <property type="project" value="UniProtKB-UniRule"/>
</dbReference>
<evidence type="ECO:0000256" key="3">
    <source>
        <dbReference type="ARBA" id="ARBA00022559"/>
    </source>
</evidence>
<feature type="signal peptide" evidence="15">
    <location>
        <begin position="1"/>
        <end position="19"/>
    </location>
</feature>
<feature type="binding site" evidence="12">
    <location>
        <position position="95"/>
    </location>
    <ligand>
        <name>Ca(2+)</name>
        <dbReference type="ChEBI" id="CHEBI:29108"/>
        <label>1</label>
    </ligand>
</feature>
<dbReference type="Pfam" id="PF00141">
    <property type="entry name" value="peroxidase"/>
    <property type="match status" value="1"/>
</dbReference>
<evidence type="ECO:0000256" key="7">
    <source>
        <dbReference type="ARBA" id="ARBA00023002"/>
    </source>
</evidence>
<sequence length="328" mass="35414">MTSLVYTFTSLILIMFVSSFRVIADTGGAGLQDNYYKSSCPPAEAVVKRVAVANFTDPSDPRGLRFAAGLLRLSFHDCHVDGCDASVLLDGPNAEKTAEVNTFLTGFEIIDKAKAELESVCPGVVSCADIIAYAARDAVIALNGTSFNVQGGRKDGIVSLASRAQAQLPSPDMTVTELTANFARKGLSMDQMVILSGSHTSAASHCPSIVRRLYNFNGTGQTDPSMPSALADRLKALCPKNTFNDTVIIPLDSLSFSFDTGYYRTLQIHEGVFTSDQSLYDDQRTQPLVNLLTNNALFQAQFGQAMRAMGRVGVKLTGEIRRDCRKVN</sequence>
<keyword evidence="3 15" id="KW-0575">Peroxidase</keyword>
<keyword evidence="8 12" id="KW-0408">Iron</keyword>
<dbReference type="Proteomes" id="UP001605036">
    <property type="component" value="Unassembled WGS sequence"/>
</dbReference>
<evidence type="ECO:0000256" key="5">
    <source>
        <dbReference type="ARBA" id="ARBA00022723"/>
    </source>
</evidence>
<feature type="binding site" evidence="11">
    <location>
        <position position="169"/>
    </location>
    <ligand>
        <name>substrate</name>
    </ligand>
</feature>
<evidence type="ECO:0000256" key="6">
    <source>
        <dbReference type="ARBA" id="ARBA00022729"/>
    </source>
</evidence>
<dbReference type="InterPro" id="IPR002016">
    <property type="entry name" value="Haem_peroxidase"/>
</dbReference>
<dbReference type="GO" id="GO:0006979">
    <property type="term" value="P:response to oxidative stress"/>
    <property type="evidence" value="ECO:0007669"/>
    <property type="project" value="UniProtKB-UniRule"/>
</dbReference>
<keyword evidence="9 14" id="KW-1015">Disulfide bond</keyword>
<feature type="domain" description="Plant heme peroxidase family profile" evidence="16">
    <location>
        <begin position="30"/>
        <end position="328"/>
    </location>
</feature>
<feature type="binding site" evidence="12">
    <location>
        <position position="200"/>
    </location>
    <ligand>
        <name>Ca(2+)</name>
        <dbReference type="ChEBI" id="CHEBI:29108"/>
        <label>2</label>
    </ligand>
</feature>
<dbReference type="PRINTS" id="PR00458">
    <property type="entry name" value="PEROXIDASE"/>
</dbReference>
<evidence type="ECO:0000313" key="17">
    <source>
        <dbReference type="EMBL" id="KAL2607701.1"/>
    </source>
</evidence>
<reference evidence="17 18" key="1">
    <citation type="submission" date="2024-09" db="EMBL/GenBank/DDBJ databases">
        <title>Chromosome-scale assembly of Riccia fluitans.</title>
        <authorList>
            <person name="Paukszto L."/>
            <person name="Sawicki J."/>
            <person name="Karawczyk K."/>
            <person name="Piernik-Szablinska J."/>
            <person name="Szczecinska M."/>
            <person name="Mazdziarz M."/>
        </authorList>
    </citation>
    <scope>NUCLEOTIDE SEQUENCE [LARGE SCALE GENOMIC DNA]</scope>
    <source>
        <strain evidence="17">Rf_01</strain>
        <tissue evidence="17">Aerial parts of the thallus</tissue>
    </source>
</reference>
<keyword evidence="15" id="KW-0376">Hydrogen peroxide</keyword>
<feature type="binding site" evidence="12">
    <location>
        <position position="77"/>
    </location>
    <ligand>
        <name>Ca(2+)</name>
        <dbReference type="ChEBI" id="CHEBI:29108"/>
        <label>1</label>
    </ligand>
</feature>
<evidence type="ECO:0000256" key="11">
    <source>
        <dbReference type="PIRSR" id="PIRSR600823-2"/>
    </source>
</evidence>
<dbReference type="FunFam" id="1.10.420.10:FF:000007">
    <property type="entry name" value="Peroxidase"/>
    <property type="match status" value="1"/>
</dbReference>
<dbReference type="GO" id="GO:0005576">
    <property type="term" value="C:extracellular region"/>
    <property type="evidence" value="ECO:0007669"/>
    <property type="project" value="UniProtKB-SubCell"/>
</dbReference>
<feature type="binding site" evidence="12">
    <location>
        <position position="86"/>
    </location>
    <ligand>
        <name>Ca(2+)</name>
        <dbReference type="ChEBI" id="CHEBI:29108"/>
        <label>1</label>
    </ligand>
</feature>
<organism evidence="17 18">
    <name type="scientific">Riccia fluitans</name>
    <dbReference type="NCBI Taxonomy" id="41844"/>
    <lineage>
        <taxon>Eukaryota</taxon>
        <taxon>Viridiplantae</taxon>
        <taxon>Streptophyta</taxon>
        <taxon>Embryophyta</taxon>
        <taxon>Marchantiophyta</taxon>
        <taxon>Marchantiopsida</taxon>
        <taxon>Marchantiidae</taxon>
        <taxon>Marchantiales</taxon>
        <taxon>Ricciaceae</taxon>
        <taxon>Riccia</taxon>
    </lineage>
</organism>
<comment type="cofactor">
    <cofactor evidence="12 15">
        <name>Ca(2+)</name>
        <dbReference type="ChEBI" id="CHEBI:29108"/>
    </cofactor>
    <text evidence="12 15">Binds 2 calcium ions per subunit.</text>
</comment>
<dbReference type="PANTHER" id="PTHR31517">
    <property type="match status" value="1"/>
</dbReference>
<proteinExistence type="inferred from homology"/>
<dbReference type="GO" id="GO:0140825">
    <property type="term" value="F:lactoperoxidase activity"/>
    <property type="evidence" value="ECO:0007669"/>
    <property type="project" value="UniProtKB-EC"/>
</dbReference>
<dbReference type="AlphaFoldDB" id="A0ABD1XFH1"/>
<feature type="disulfide bond" evidence="14">
    <location>
        <begin position="127"/>
        <end position="324"/>
    </location>
</feature>
<evidence type="ECO:0000256" key="2">
    <source>
        <dbReference type="ARBA" id="ARBA00012313"/>
    </source>
</evidence>
<keyword evidence="18" id="KW-1185">Reference proteome</keyword>
<evidence type="ECO:0000256" key="13">
    <source>
        <dbReference type="PIRSR" id="PIRSR600823-4"/>
    </source>
</evidence>
<keyword evidence="5 12" id="KW-0479">Metal-binding</keyword>
<evidence type="ECO:0000256" key="12">
    <source>
        <dbReference type="PIRSR" id="PIRSR600823-3"/>
    </source>
</evidence>
<dbReference type="PRINTS" id="PR00461">
    <property type="entry name" value="PLPEROXIDASE"/>
</dbReference>
<feature type="binding site" description="axial binding residue" evidence="12">
    <location>
        <position position="199"/>
    </location>
    <ligand>
        <name>heme b</name>
        <dbReference type="ChEBI" id="CHEBI:60344"/>
    </ligand>
    <ligandPart>
        <name>Fe</name>
        <dbReference type="ChEBI" id="CHEBI:18248"/>
    </ligandPart>
</feature>